<accession>A0ABR0J555</accession>
<feature type="compositionally biased region" description="Basic and acidic residues" evidence="1">
    <location>
        <begin position="117"/>
        <end position="142"/>
    </location>
</feature>
<feature type="compositionally biased region" description="Basic and acidic residues" evidence="1">
    <location>
        <begin position="306"/>
        <end position="316"/>
    </location>
</feature>
<evidence type="ECO:0000256" key="1">
    <source>
        <dbReference type="SAM" id="MobiDB-lite"/>
    </source>
</evidence>
<feature type="compositionally biased region" description="Polar residues" evidence="1">
    <location>
        <begin position="379"/>
        <end position="388"/>
    </location>
</feature>
<feature type="region of interest" description="Disordered" evidence="1">
    <location>
        <begin position="79"/>
        <end position="452"/>
    </location>
</feature>
<reference evidence="2 3" key="1">
    <citation type="submission" date="2023-08" db="EMBL/GenBank/DDBJ databases">
        <title>Black Yeasts Isolated from many extreme environments.</title>
        <authorList>
            <person name="Coleine C."/>
            <person name="Stajich J.E."/>
            <person name="Selbmann L."/>
        </authorList>
    </citation>
    <scope>NUCLEOTIDE SEQUENCE [LARGE SCALE GENOMIC DNA]</scope>
    <source>
        <strain evidence="2 3">CCFEE 6328</strain>
    </source>
</reference>
<dbReference type="Proteomes" id="UP001345691">
    <property type="component" value="Unassembled WGS sequence"/>
</dbReference>
<protein>
    <recommendedName>
        <fullName evidence="4">RRM domain-containing protein</fullName>
    </recommendedName>
</protein>
<evidence type="ECO:0000313" key="3">
    <source>
        <dbReference type="Proteomes" id="UP001345691"/>
    </source>
</evidence>
<dbReference type="InterPro" id="IPR053157">
    <property type="entry name" value="Sterol_Uptake_Regulator"/>
</dbReference>
<feature type="compositionally biased region" description="Polar residues" evidence="1">
    <location>
        <begin position="432"/>
        <end position="450"/>
    </location>
</feature>
<name>A0ABR0J555_9EURO</name>
<feature type="region of interest" description="Disordered" evidence="1">
    <location>
        <begin position="469"/>
        <end position="522"/>
    </location>
</feature>
<feature type="compositionally biased region" description="Acidic residues" evidence="1">
    <location>
        <begin position="368"/>
        <end position="377"/>
    </location>
</feature>
<keyword evidence="3" id="KW-1185">Reference proteome</keyword>
<feature type="compositionally biased region" description="Polar residues" evidence="1">
    <location>
        <begin position="357"/>
        <end position="366"/>
    </location>
</feature>
<dbReference type="PANTHER" id="PTHR47784">
    <property type="entry name" value="STEROL UPTAKE CONTROL PROTEIN 2"/>
    <property type="match status" value="1"/>
</dbReference>
<evidence type="ECO:0008006" key="4">
    <source>
        <dbReference type="Google" id="ProtNLM"/>
    </source>
</evidence>
<dbReference type="EMBL" id="JAVRRF010000018">
    <property type="protein sequence ID" value="KAK5056322.1"/>
    <property type="molecule type" value="Genomic_DNA"/>
</dbReference>
<evidence type="ECO:0000313" key="2">
    <source>
        <dbReference type="EMBL" id="KAK5056322.1"/>
    </source>
</evidence>
<gene>
    <name evidence="2" type="ORF">LTR69_007863</name>
</gene>
<feature type="compositionally biased region" description="Basic and acidic residues" evidence="1">
    <location>
        <begin position="326"/>
        <end position="335"/>
    </location>
</feature>
<feature type="compositionally biased region" description="Acidic residues" evidence="1">
    <location>
        <begin position="267"/>
        <end position="292"/>
    </location>
</feature>
<comment type="caution">
    <text evidence="2">The sequence shown here is derived from an EMBL/GenBank/DDBJ whole genome shotgun (WGS) entry which is preliminary data.</text>
</comment>
<sequence length="851" mass="95575">MTVDSIRLHITPLTPDLLHAVVGPKLLDSISNVSYHTIQTFPENSYGYLDIPTMEADRIKKKLNGAILKGKKIKIEEARPTKRRRIEETEEEHPETKAVKAAKRAKKESNVIPGHELPSDRKIKRGWTEAKPSKSNKKDKGKSSSAPSKYSDKDEVLFRTNLPPNRTDATAREKEKGKSKKGPGESVVHEFEKSTAQPSFLRQDVGQRSKVNLEYVEGQGWVDESGQVVEEETERVARSRRAIKPSAKKDGKGTGQVEPASGSESPESNEDSPSEDEDEEEERPVNQFDDETSSSGSSSESDTDIESERSAVDTDKASSATPASTEVKEAAEVHPLEALFKKPTKPTASDVAKPSLEVTTSFTFFESGNEDDIEEETSMPGTPFSSQDNRSRSLRSAAPTPDTAHPSRFNSFGSSGLLGDEEMEADDEEATPNGQDNMRQEPNQTPSRQQSDFEKKFWENRGDNNRAWKLRRRTVLKEKRQRENKARRPRNCKSPSNPADARRQSGQIASLKAEKRTPSQHVIDPFQLPDLISTKKTTELDITDLQLMHHFTSVVALNLANSQTAEALALWQVHAVKLGFKHHFLLRGILAVAAFHWAYLHPEQKAEYDLIGTTHQSIGLADFQETLGHVDESNCHALFAFSCLLIVLAFASSTKDKPRDFNSDVLHWFYLLRGANSVLNLHSETIKASFLKPLLDEMGHIENTAAYTLPDTDQITKLFRLCASSEHDKETAQALDLAIHSLLSTFIQASLLKARNDGTILTTFVWPINLPPKFLDLLSEKQPEAMVVLAHYCVLIYWGESKDQDTWFVSGWARYMLETVTESVPEIWQEHLQWPQMMMNEGMRLYNRTDL</sequence>
<feature type="compositionally biased region" description="Acidic residues" evidence="1">
    <location>
        <begin position="419"/>
        <end position="430"/>
    </location>
</feature>
<dbReference type="PANTHER" id="PTHR47784:SF5">
    <property type="entry name" value="STEROL UPTAKE CONTROL PROTEIN 2"/>
    <property type="match status" value="1"/>
</dbReference>
<organism evidence="2 3">
    <name type="scientific">Exophiala sideris</name>
    <dbReference type="NCBI Taxonomy" id="1016849"/>
    <lineage>
        <taxon>Eukaryota</taxon>
        <taxon>Fungi</taxon>
        <taxon>Dikarya</taxon>
        <taxon>Ascomycota</taxon>
        <taxon>Pezizomycotina</taxon>
        <taxon>Eurotiomycetes</taxon>
        <taxon>Chaetothyriomycetidae</taxon>
        <taxon>Chaetothyriales</taxon>
        <taxon>Herpotrichiellaceae</taxon>
        <taxon>Exophiala</taxon>
    </lineage>
</organism>
<feature type="compositionally biased region" description="Basic and acidic residues" evidence="1">
    <location>
        <begin position="475"/>
        <end position="486"/>
    </location>
</feature>
<proteinExistence type="predicted"/>